<protein>
    <submittedName>
        <fullName evidence="1">Uncharacterized protein</fullName>
    </submittedName>
</protein>
<accession>A0A556ACA9</accession>
<organism evidence="1 2">
    <name type="scientific">Verticiella sediminum</name>
    <dbReference type="NCBI Taxonomy" id="1247510"/>
    <lineage>
        <taxon>Bacteria</taxon>
        <taxon>Pseudomonadati</taxon>
        <taxon>Pseudomonadota</taxon>
        <taxon>Betaproteobacteria</taxon>
        <taxon>Burkholderiales</taxon>
        <taxon>Alcaligenaceae</taxon>
        <taxon>Verticiella</taxon>
    </lineage>
</organism>
<dbReference type="AlphaFoldDB" id="A0A556ACA9"/>
<gene>
    <name evidence="1" type="ORF">FOZ76_22185</name>
</gene>
<dbReference type="RefSeq" id="WP_143950438.1">
    <property type="nucleotide sequence ID" value="NZ_BAABMB010000003.1"/>
</dbReference>
<dbReference type="Proteomes" id="UP000318405">
    <property type="component" value="Unassembled WGS sequence"/>
</dbReference>
<sequence length="75" mass="8313">MNPEDPGSTNDKQLHHQVFAKLRDAGPDSANAVASLYGLSESDVKALCRQAAGEILEQRGHLHPYEETVRQWAEQ</sequence>
<proteinExistence type="predicted"/>
<dbReference type="EMBL" id="VLTJ01000039">
    <property type="protein sequence ID" value="TSH90521.1"/>
    <property type="molecule type" value="Genomic_DNA"/>
</dbReference>
<comment type="caution">
    <text evidence="1">The sequence shown here is derived from an EMBL/GenBank/DDBJ whole genome shotgun (WGS) entry which is preliminary data.</text>
</comment>
<evidence type="ECO:0000313" key="2">
    <source>
        <dbReference type="Proteomes" id="UP000318405"/>
    </source>
</evidence>
<reference evidence="1 2" key="1">
    <citation type="submission" date="2019-07" db="EMBL/GenBank/DDBJ databases">
        <title>Qingshengfaniella alkalisoli gen. nov., sp. nov., isolated from saline soil.</title>
        <authorList>
            <person name="Xu L."/>
            <person name="Huang X.-X."/>
            <person name="Sun J.-Q."/>
        </authorList>
    </citation>
    <scope>NUCLEOTIDE SEQUENCE [LARGE SCALE GENOMIC DNA]</scope>
    <source>
        <strain evidence="1 2">DSM 27279</strain>
    </source>
</reference>
<keyword evidence="2" id="KW-1185">Reference proteome</keyword>
<name>A0A556ACA9_9BURK</name>
<evidence type="ECO:0000313" key="1">
    <source>
        <dbReference type="EMBL" id="TSH90521.1"/>
    </source>
</evidence>